<keyword evidence="4" id="KW-0378">Hydrolase</keyword>
<dbReference type="GO" id="GO:0006310">
    <property type="term" value="P:DNA recombination"/>
    <property type="evidence" value="ECO:0007669"/>
    <property type="project" value="UniProtKB-KW"/>
</dbReference>
<dbReference type="InterPro" id="IPR012337">
    <property type="entry name" value="RNaseH-like_sf"/>
</dbReference>
<accession>F0X0D1</accession>
<evidence type="ECO:0000256" key="7">
    <source>
        <dbReference type="ARBA" id="ARBA00022918"/>
    </source>
</evidence>
<evidence type="ECO:0000256" key="5">
    <source>
        <dbReference type="ARBA" id="ARBA00022842"/>
    </source>
</evidence>
<dbReference type="InterPro" id="IPR039537">
    <property type="entry name" value="Retrotran_Ty1/copia-like"/>
</dbReference>
<dbReference type="GO" id="GO:0004519">
    <property type="term" value="F:endonuclease activity"/>
    <property type="evidence" value="ECO:0007669"/>
    <property type="project" value="UniProtKB-KW"/>
</dbReference>
<proteinExistence type="predicted"/>
<keyword evidence="8" id="KW-0548">Nucleotidyltransferase</keyword>
<evidence type="ECO:0000256" key="4">
    <source>
        <dbReference type="ARBA" id="ARBA00022801"/>
    </source>
</evidence>
<evidence type="ECO:0000256" key="6">
    <source>
        <dbReference type="ARBA" id="ARBA00022908"/>
    </source>
</evidence>
<dbReference type="GO" id="GO:0015074">
    <property type="term" value="P:DNA integration"/>
    <property type="evidence" value="ECO:0007669"/>
    <property type="project" value="UniProtKB-KW"/>
</dbReference>
<evidence type="ECO:0000256" key="8">
    <source>
        <dbReference type="ARBA" id="ARBA00022932"/>
    </source>
</evidence>
<dbReference type="InterPro" id="IPR001584">
    <property type="entry name" value="Integrase_cat-core"/>
</dbReference>
<dbReference type="InterPro" id="IPR036397">
    <property type="entry name" value="RNaseH_sf"/>
</dbReference>
<evidence type="ECO:0000256" key="2">
    <source>
        <dbReference type="ARBA" id="ARBA00022723"/>
    </source>
</evidence>
<dbReference type="GO" id="GO:0003964">
    <property type="term" value="F:RNA-directed DNA polymerase activity"/>
    <property type="evidence" value="ECO:0007669"/>
    <property type="project" value="UniProtKB-KW"/>
</dbReference>
<dbReference type="GO" id="GO:0016787">
    <property type="term" value="F:hydrolase activity"/>
    <property type="evidence" value="ECO:0007669"/>
    <property type="project" value="UniProtKB-KW"/>
</dbReference>
<dbReference type="PANTHER" id="PTHR42648:SF11">
    <property type="entry name" value="TRANSPOSON TY4-P GAG-POL POLYPROTEIN"/>
    <property type="match status" value="1"/>
</dbReference>
<keyword evidence="7" id="KW-0695">RNA-directed DNA polymerase</keyword>
<reference evidence="11" key="2">
    <citation type="submission" date="2011-02" db="EMBL/GenBank/DDBJ databases">
        <authorList>
            <person name="MacLean D."/>
        </authorList>
    </citation>
    <scope>NUCLEOTIDE SEQUENCE</scope>
</reference>
<dbReference type="PROSITE" id="PS50994">
    <property type="entry name" value="INTEGRASE"/>
    <property type="match status" value="1"/>
</dbReference>
<evidence type="ECO:0000256" key="1">
    <source>
        <dbReference type="ARBA" id="ARBA00022722"/>
    </source>
</evidence>
<feature type="domain" description="Integrase catalytic" evidence="10">
    <location>
        <begin position="13"/>
        <end position="177"/>
    </location>
</feature>
<keyword evidence="9" id="KW-0233">DNA recombination</keyword>
<dbReference type="HOGENOM" id="CLU_067451_0_0_1"/>
<keyword evidence="1" id="KW-0540">Nuclease</keyword>
<dbReference type="GO" id="GO:0046872">
    <property type="term" value="F:metal ion binding"/>
    <property type="evidence" value="ECO:0007669"/>
    <property type="project" value="UniProtKB-KW"/>
</dbReference>
<name>F0X0D1_9STRA</name>
<evidence type="ECO:0000256" key="9">
    <source>
        <dbReference type="ARBA" id="ARBA00023172"/>
    </source>
</evidence>
<evidence type="ECO:0000259" key="10">
    <source>
        <dbReference type="PROSITE" id="PS50994"/>
    </source>
</evidence>
<keyword evidence="8" id="KW-0239">DNA-directed DNA polymerase</keyword>
<dbReference type="Gene3D" id="3.30.420.10">
    <property type="entry name" value="Ribonuclease H-like superfamily/Ribonuclease H"/>
    <property type="match status" value="1"/>
</dbReference>
<dbReference type="EMBL" id="FR824518">
    <property type="protein sequence ID" value="CCA27215.1"/>
    <property type="molecule type" value="Genomic_DNA"/>
</dbReference>
<keyword evidence="5" id="KW-0460">Magnesium</keyword>
<dbReference type="PANTHER" id="PTHR42648">
    <property type="entry name" value="TRANSPOSASE, PUTATIVE-RELATED"/>
    <property type="match status" value="1"/>
</dbReference>
<dbReference type="InterPro" id="IPR057670">
    <property type="entry name" value="SH3_retrovirus"/>
</dbReference>
<evidence type="ECO:0000256" key="3">
    <source>
        <dbReference type="ARBA" id="ARBA00022759"/>
    </source>
</evidence>
<sequence>MAVAAFPKESKTRTNYPLKLVHSDVLGPMKIKNPGGSRFMLSFIDDFSTYGNVYFLKSKIEVTTKFIEYKNEMELQCGTKITSIRTDNGSELQNQIFDAFCRMDGIIHQKTMPYRPQQNGVAERMNRTITEKERSMMHYKCVSQTWWDEAVNTAVHLINRTTTSKNMTPFEICFKKKPNLHYLRVFGSLEFAHVSETNRTKFDAKSSHCMLLGYASYTKGYKVLELEANIVKVAELSHWINAKRTVSITCSMMEPTSQLQSRMCVTQITNRSMIYTNNDVNMINGYDNVDMEGQSGAPGRNSIWWGYCRRFSVPPINDSYTSSCDGSTTSFQQNQSEWCCRSGTYWTLIKTND</sequence>
<reference evidence="11" key="1">
    <citation type="journal article" date="2011" name="PLoS Biol.">
        <title>Gene gain and loss during evolution of obligate parasitism in the white rust pathogen of Arabidopsis thaliana.</title>
        <authorList>
            <person name="Kemen E."/>
            <person name="Gardiner A."/>
            <person name="Schultz-Larsen T."/>
            <person name="Kemen A.C."/>
            <person name="Balmuth A.L."/>
            <person name="Robert-Seilaniantz A."/>
            <person name="Bailey K."/>
            <person name="Holub E."/>
            <person name="Studholme D.J."/>
            <person name="Maclean D."/>
            <person name="Jones J.D."/>
        </authorList>
    </citation>
    <scope>NUCLEOTIDE SEQUENCE</scope>
</reference>
<keyword evidence="8" id="KW-0808">Transferase</keyword>
<organism evidence="11">
    <name type="scientific">Albugo laibachii Nc14</name>
    <dbReference type="NCBI Taxonomy" id="890382"/>
    <lineage>
        <taxon>Eukaryota</taxon>
        <taxon>Sar</taxon>
        <taxon>Stramenopiles</taxon>
        <taxon>Oomycota</taxon>
        <taxon>Peronosporomycetes</taxon>
        <taxon>Albuginales</taxon>
        <taxon>Albuginaceae</taxon>
        <taxon>Albugo</taxon>
    </lineage>
</organism>
<dbReference type="AlphaFoldDB" id="F0X0D1"/>
<dbReference type="GO" id="GO:0003887">
    <property type="term" value="F:DNA-directed DNA polymerase activity"/>
    <property type="evidence" value="ECO:0007669"/>
    <property type="project" value="UniProtKB-KW"/>
</dbReference>
<protein>
    <submittedName>
        <fullName evidence="11">Putative polyprotein</fullName>
    </submittedName>
</protein>
<keyword evidence="2" id="KW-0479">Metal-binding</keyword>
<evidence type="ECO:0000313" key="11">
    <source>
        <dbReference type="EMBL" id="CCA27215.1"/>
    </source>
</evidence>
<gene>
    <name evidence="11" type="primary">AlNc14C477G11869</name>
    <name evidence="11" type="ORF">ALNC14_133590</name>
</gene>
<dbReference type="GO" id="GO:0003676">
    <property type="term" value="F:nucleic acid binding"/>
    <property type="evidence" value="ECO:0007669"/>
    <property type="project" value="InterPro"/>
</dbReference>
<keyword evidence="6" id="KW-0229">DNA integration</keyword>
<keyword evidence="3" id="KW-0255">Endonuclease</keyword>
<dbReference type="Pfam" id="PF25597">
    <property type="entry name" value="SH3_retrovirus"/>
    <property type="match status" value="1"/>
</dbReference>
<dbReference type="SUPFAM" id="SSF53098">
    <property type="entry name" value="Ribonuclease H-like"/>
    <property type="match status" value="1"/>
</dbReference>